<keyword evidence="9" id="KW-1185">Reference proteome</keyword>
<dbReference type="Gene3D" id="3.50.50.60">
    <property type="entry name" value="FAD/NAD(P)-binding domain"/>
    <property type="match status" value="1"/>
</dbReference>
<dbReference type="InterPro" id="IPR050493">
    <property type="entry name" value="FAD-dep_Monooxygenase_BioMet"/>
</dbReference>
<evidence type="ECO:0000256" key="4">
    <source>
        <dbReference type="ARBA" id="ARBA00023002"/>
    </source>
</evidence>
<dbReference type="InterPro" id="IPR002938">
    <property type="entry name" value="FAD-bd"/>
</dbReference>
<dbReference type="PANTHER" id="PTHR13789:SF307">
    <property type="entry name" value="HYDROXYLASE, PUTATIVE (AFU_ORTHOLOGUE AFUA_2G04330)-RELATED"/>
    <property type="match status" value="1"/>
</dbReference>
<dbReference type="Pfam" id="PF01494">
    <property type="entry name" value="FAD_binding_3"/>
    <property type="match status" value="2"/>
</dbReference>
<gene>
    <name evidence="8" type="ORF">QBC37DRAFT_322568</name>
</gene>
<sequence>MMADSTYEQALVNFRVVVVGTGIGGLSTAVALANRGHSVLVLESTPKLLHVGAGVALPPPTRKWFESEGVLQIDDPVCVPWDGIEIRKWDSGDVVIQTASNPLGKQTAIHHGDLQLALLARAQQLEHKIEIRLGVRVAGVDLSTSPNAVILANGERIQGDLIIAADGVKSTLKSKICPPEASKPTSTGEAAYRFTLPRELLASDEELLSLVDRPWGIRWDGPDAHVVAYPLRGHKLLNLVLIHPDDGQAAESWTTVSDKKNVIADFQGWNSTLTKLIGLAPSAIPNFRMFLYPPAPVWVKGSTILLGDACHAMLPYLGQGVAQAVEDATAISAVLSAVKNKEQLPFALWAYQVSRKERVDQIQAATYKAREKLHLKDGAAQAARDLERKAAAEKNQNTDVSKMQQAYWAWDAAKVATTALTERIAAMGASS</sequence>
<reference evidence="8" key="2">
    <citation type="submission" date="2023-05" db="EMBL/GenBank/DDBJ databases">
        <authorList>
            <consortium name="Lawrence Berkeley National Laboratory"/>
            <person name="Steindorff A."/>
            <person name="Hensen N."/>
            <person name="Bonometti L."/>
            <person name="Westerberg I."/>
            <person name="Brannstrom I.O."/>
            <person name="Guillou S."/>
            <person name="Cros-Aarteil S."/>
            <person name="Calhoun S."/>
            <person name="Haridas S."/>
            <person name="Kuo A."/>
            <person name="Mondo S."/>
            <person name="Pangilinan J."/>
            <person name="Riley R."/>
            <person name="Labutti K."/>
            <person name="Andreopoulos B."/>
            <person name="Lipzen A."/>
            <person name="Chen C."/>
            <person name="Yanf M."/>
            <person name="Daum C."/>
            <person name="Ng V."/>
            <person name="Clum A."/>
            <person name="Ohm R."/>
            <person name="Martin F."/>
            <person name="Silar P."/>
            <person name="Natvig D."/>
            <person name="Lalanne C."/>
            <person name="Gautier V."/>
            <person name="Ament-Velasquez S.L."/>
            <person name="Kruys A."/>
            <person name="Hutchinson M.I."/>
            <person name="Powell A.J."/>
            <person name="Barry K."/>
            <person name="Miller A.N."/>
            <person name="Grigoriev I.V."/>
            <person name="Debuchy R."/>
            <person name="Gladieux P."/>
            <person name="Thoren M.H."/>
            <person name="Johannesson H."/>
        </authorList>
    </citation>
    <scope>NUCLEOTIDE SEQUENCE</scope>
    <source>
        <strain evidence="8">PSN293</strain>
    </source>
</reference>
<feature type="domain" description="FAD-binding" evidence="7">
    <location>
        <begin position="15"/>
        <end position="176"/>
    </location>
</feature>
<feature type="domain" description="FAD-binding" evidence="7">
    <location>
        <begin position="298"/>
        <end position="363"/>
    </location>
</feature>
<keyword evidence="3" id="KW-0274">FAD</keyword>
<dbReference type="EMBL" id="MU858181">
    <property type="protein sequence ID" value="KAK4210229.1"/>
    <property type="molecule type" value="Genomic_DNA"/>
</dbReference>
<dbReference type="Proteomes" id="UP001301769">
    <property type="component" value="Unassembled WGS sequence"/>
</dbReference>
<dbReference type="GO" id="GO:0004497">
    <property type="term" value="F:monooxygenase activity"/>
    <property type="evidence" value="ECO:0007669"/>
    <property type="project" value="UniProtKB-KW"/>
</dbReference>
<keyword evidence="6" id="KW-0175">Coiled coil</keyword>
<comment type="caution">
    <text evidence="8">The sequence shown here is derived from an EMBL/GenBank/DDBJ whole genome shotgun (WGS) entry which is preliminary data.</text>
</comment>
<evidence type="ECO:0000313" key="8">
    <source>
        <dbReference type="EMBL" id="KAK4210229.1"/>
    </source>
</evidence>
<evidence type="ECO:0000259" key="7">
    <source>
        <dbReference type="Pfam" id="PF01494"/>
    </source>
</evidence>
<evidence type="ECO:0000256" key="3">
    <source>
        <dbReference type="ARBA" id="ARBA00022827"/>
    </source>
</evidence>
<dbReference type="PRINTS" id="PR00420">
    <property type="entry name" value="RNGMNOXGNASE"/>
</dbReference>
<evidence type="ECO:0000256" key="6">
    <source>
        <dbReference type="SAM" id="Coils"/>
    </source>
</evidence>
<name>A0AAN6Y097_9PEZI</name>
<keyword evidence="4" id="KW-0560">Oxidoreductase</keyword>
<comment type="similarity">
    <text evidence="1">Belongs to the paxM FAD-dependent monooxygenase family.</text>
</comment>
<evidence type="ECO:0000313" key="9">
    <source>
        <dbReference type="Proteomes" id="UP001301769"/>
    </source>
</evidence>
<reference evidence="8" key="1">
    <citation type="journal article" date="2023" name="Mol. Phylogenet. Evol.">
        <title>Genome-scale phylogeny and comparative genomics of the fungal order Sordariales.</title>
        <authorList>
            <person name="Hensen N."/>
            <person name="Bonometti L."/>
            <person name="Westerberg I."/>
            <person name="Brannstrom I.O."/>
            <person name="Guillou S."/>
            <person name="Cros-Aarteil S."/>
            <person name="Calhoun S."/>
            <person name="Haridas S."/>
            <person name="Kuo A."/>
            <person name="Mondo S."/>
            <person name="Pangilinan J."/>
            <person name="Riley R."/>
            <person name="LaButti K."/>
            <person name="Andreopoulos B."/>
            <person name="Lipzen A."/>
            <person name="Chen C."/>
            <person name="Yan M."/>
            <person name="Daum C."/>
            <person name="Ng V."/>
            <person name="Clum A."/>
            <person name="Steindorff A."/>
            <person name="Ohm R.A."/>
            <person name="Martin F."/>
            <person name="Silar P."/>
            <person name="Natvig D.O."/>
            <person name="Lalanne C."/>
            <person name="Gautier V."/>
            <person name="Ament-Velasquez S.L."/>
            <person name="Kruys A."/>
            <person name="Hutchinson M.I."/>
            <person name="Powell A.J."/>
            <person name="Barry K."/>
            <person name="Miller A.N."/>
            <person name="Grigoriev I.V."/>
            <person name="Debuchy R."/>
            <person name="Gladieux P."/>
            <person name="Hiltunen Thoren M."/>
            <person name="Johannesson H."/>
        </authorList>
    </citation>
    <scope>NUCLEOTIDE SEQUENCE</scope>
    <source>
        <strain evidence="8">PSN293</strain>
    </source>
</reference>
<dbReference type="SUPFAM" id="SSF51905">
    <property type="entry name" value="FAD/NAD(P)-binding domain"/>
    <property type="match status" value="1"/>
</dbReference>
<protein>
    <submittedName>
        <fullName evidence="8">Hydroxybenzoate hydroxylase AtnJ</fullName>
    </submittedName>
</protein>
<evidence type="ECO:0000256" key="2">
    <source>
        <dbReference type="ARBA" id="ARBA00022630"/>
    </source>
</evidence>
<dbReference type="AlphaFoldDB" id="A0AAN6Y097"/>
<accession>A0AAN6Y097</accession>
<keyword evidence="2" id="KW-0285">Flavoprotein</keyword>
<evidence type="ECO:0000256" key="1">
    <source>
        <dbReference type="ARBA" id="ARBA00007992"/>
    </source>
</evidence>
<dbReference type="PANTHER" id="PTHR13789">
    <property type="entry name" value="MONOOXYGENASE"/>
    <property type="match status" value="1"/>
</dbReference>
<dbReference type="InterPro" id="IPR036188">
    <property type="entry name" value="FAD/NAD-bd_sf"/>
</dbReference>
<keyword evidence="5" id="KW-0503">Monooxygenase</keyword>
<feature type="coiled-coil region" evidence="6">
    <location>
        <begin position="376"/>
        <end position="403"/>
    </location>
</feature>
<evidence type="ECO:0000256" key="5">
    <source>
        <dbReference type="ARBA" id="ARBA00023033"/>
    </source>
</evidence>
<dbReference type="SUPFAM" id="SSF54373">
    <property type="entry name" value="FAD-linked reductases, C-terminal domain"/>
    <property type="match status" value="1"/>
</dbReference>
<proteinExistence type="inferred from homology"/>
<dbReference type="GO" id="GO:0071949">
    <property type="term" value="F:FAD binding"/>
    <property type="evidence" value="ECO:0007669"/>
    <property type="project" value="InterPro"/>
</dbReference>
<organism evidence="8 9">
    <name type="scientific">Rhypophila decipiens</name>
    <dbReference type="NCBI Taxonomy" id="261697"/>
    <lineage>
        <taxon>Eukaryota</taxon>
        <taxon>Fungi</taxon>
        <taxon>Dikarya</taxon>
        <taxon>Ascomycota</taxon>
        <taxon>Pezizomycotina</taxon>
        <taxon>Sordariomycetes</taxon>
        <taxon>Sordariomycetidae</taxon>
        <taxon>Sordariales</taxon>
        <taxon>Naviculisporaceae</taxon>
        <taxon>Rhypophila</taxon>
    </lineage>
</organism>